<sequence length="326" mass="33834">MNDLLVEVLRGDQVESRHVGSAVVADATGRVVFAAGDVEAPVFTRSTVKALLALPLVESGAADRLGLDDQALALACASHVGLAVHAEIAAGMLARAGRDVSCLECGAHWPTAREGQVALASRGEQPTALHNNCSGKHAGFVCLACDSGDAVQNYIRPEHPVMQRTTAALARATDTILDERNRAVDGCGIPTYAMGLRALATGFARFGSGAGLDGDTAEAARRLRHAVAAHPDLVAGPGRFDTVLMQEFGARAFSKMGAEGLQVIALPEHGLAIAVKCADGAARGAEAAAASLASRFLGEHDTLWRLSRPVLRNWTGTEVGALRPAI</sequence>
<gene>
    <name evidence="1" type="ORF">NFI95_07490</name>
</gene>
<dbReference type="RefSeq" id="WP_422863759.1">
    <property type="nucleotide sequence ID" value="NZ_JAMSKV010000005.1"/>
</dbReference>
<organism evidence="1 2">
    <name type="scientific">Endosaccharibacter trunci</name>
    <dbReference type="NCBI Taxonomy" id="2812733"/>
    <lineage>
        <taxon>Bacteria</taxon>
        <taxon>Pseudomonadati</taxon>
        <taxon>Pseudomonadota</taxon>
        <taxon>Alphaproteobacteria</taxon>
        <taxon>Acetobacterales</taxon>
        <taxon>Acetobacteraceae</taxon>
        <taxon>Endosaccharibacter</taxon>
    </lineage>
</organism>
<dbReference type="InterPro" id="IPR010349">
    <property type="entry name" value="Asparaginase_II"/>
</dbReference>
<dbReference type="Proteomes" id="UP001524587">
    <property type="component" value="Unassembled WGS sequence"/>
</dbReference>
<dbReference type="EMBL" id="JAMSKV010000005">
    <property type="protein sequence ID" value="MCQ8278291.1"/>
    <property type="molecule type" value="Genomic_DNA"/>
</dbReference>
<proteinExistence type="predicted"/>
<dbReference type="PANTHER" id="PTHR42110">
    <property type="entry name" value="L-ASPARAGINASE, PUTATIVE (AFU_ORTHOLOGUE AFUA_3G11890)-RELATED"/>
    <property type="match status" value="1"/>
</dbReference>
<protein>
    <submittedName>
        <fullName evidence="1">Asparaginase</fullName>
    </submittedName>
</protein>
<reference evidence="1 2" key="1">
    <citation type="submission" date="2022-06" db="EMBL/GenBank/DDBJ databases">
        <title>Endosaccharibacter gen. nov., sp. nov., endophytic bacteria isolated from sugarcane.</title>
        <authorList>
            <person name="Pitiwittayakul N."/>
            <person name="Yukphan P."/>
            <person name="Charoenyingcharoen P."/>
            <person name="Tanasupawat S."/>
        </authorList>
    </citation>
    <scope>NUCLEOTIDE SEQUENCE [LARGE SCALE GENOMIC DNA]</scope>
    <source>
        <strain evidence="1 2">KSS8</strain>
    </source>
</reference>
<name>A0ABT1W5X6_9PROT</name>
<dbReference type="Pfam" id="PF06089">
    <property type="entry name" value="Asparaginase_II"/>
    <property type="match status" value="1"/>
</dbReference>
<evidence type="ECO:0000313" key="1">
    <source>
        <dbReference type="EMBL" id="MCQ8278291.1"/>
    </source>
</evidence>
<dbReference type="PANTHER" id="PTHR42110:SF1">
    <property type="entry name" value="L-ASPARAGINASE, PUTATIVE (AFU_ORTHOLOGUE AFUA_3G11890)-RELATED"/>
    <property type="match status" value="1"/>
</dbReference>
<evidence type="ECO:0000313" key="2">
    <source>
        <dbReference type="Proteomes" id="UP001524587"/>
    </source>
</evidence>
<accession>A0ABT1W5X6</accession>
<keyword evidence="2" id="KW-1185">Reference proteome</keyword>
<comment type="caution">
    <text evidence="1">The sequence shown here is derived from an EMBL/GenBank/DDBJ whole genome shotgun (WGS) entry which is preliminary data.</text>
</comment>